<reference evidence="2 3" key="1">
    <citation type="journal article" date="2015" name="Genome Announc.">
        <title>Expanding the biotechnology potential of lactobacilli through comparative genomics of 213 strains and associated genera.</title>
        <authorList>
            <person name="Sun Z."/>
            <person name="Harris H.M."/>
            <person name="McCann A."/>
            <person name="Guo C."/>
            <person name="Argimon S."/>
            <person name="Zhang W."/>
            <person name="Yang X."/>
            <person name="Jeffery I.B."/>
            <person name="Cooney J.C."/>
            <person name="Kagawa T.F."/>
            <person name="Liu W."/>
            <person name="Song Y."/>
            <person name="Salvetti E."/>
            <person name="Wrobel A."/>
            <person name="Rasinkangas P."/>
            <person name="Parkhill J."/>
            <person name="Rea M.C."/>
            <person name="O'Sullivan O."/>
            <person name="Ritari J."/>
            <person name="Douillard F.P."/>
            <person name="Paul Ross R."/>
            <person name="Yang R."/>
            <person name="Briner A.E."/>
            <person name="Felis G.E."/>
            <person name="de Vos W.M."/>
            <person name="Barrangou R."/>
            <person name="Klaenhammer T.R."/>
            <person name="Caufield P.W."/>
            <person name="Cui Y."/>
            <person name="Zhang H."/>
            <person name="O'Toole P.W."/>
        </authorList>
    </citation>
    <scope>NUCLEOTIDE SEQUENCE [LARGE SCALE GENOMIC DNA]</scope>
    <source>
        <strain evidence="2 3">DSM 13345</strain>
    </source>
</reference>
<proteinExistence type="predicted"/>
<dbReference type="RefSeq" id="WP_240164299.1">
    <property type="nucleotide sequence ID" value="NZ_AZEQ01000009.1"/>
</dbReference>
<dbReference type="PATRIC" id="fig|1423771.3.peg.2114"/>
<dbReference type="InterPro" id="IPR052891">
    <property type="entry name" value="DNA-3mA_glycosylase"/>
</dbReference>
<protein>
    <submittedName>
        <fullName evidence="2">DNA-3-methyladenine glycosylase 1</fullName>
    </submittedName>
</protein>
<feature type="binding site" evidence="1">
    <location>
        <position position="179"/>
    </location>
    <ligand>
        <name>Zn(2+)</name>
        <dbReference type="ChEBI" id="CHEBI:29105"/>
    </ligand>
</feature>
<dbReference type="EMBL" id="AZEQ01000009">
    <property type="protein sequence ID" value="KRL25779.1"/>
    <property type="molecule type" value="Genomic_DNA"/>
</dbReference>
<dbReference type="Pfam" id="PF03352">
    <property type="entry name" value="Adenine_glyco"/>
    <property type="match status" value="1"/>
</dbReference>
<accession>A0A0R1PA76</accession>
<dbReference type="InterPro" id="IPR011257">
    <property type="entry name" value="DNA_glycosylase"/>
</dbReference>
<dbReference type="Gene3D" id="1.10.340.30">
    <property type="entry name" value="Hypothetical protein, domain 2"/>
    <property type="match status" value="1"/>
</dbReference>
<dbReference type="GO" id="GO:0008725">
    <property type="term" value="F:DNA-3-methyladenine glycosylase activity"/>
    <property type="evidence" value="ECO:0007669"/>
    <property type="project" value="InterPro"/>
</dbReference>
<keyword evidence="1" id="KW-0479">Metal-binding</keyword>
<dbReference type="Proteomes" id="UP000050901">
    <property type="component" value="Unassembled WGS sequence"/>
</dbReference>
<evidence type="ECO:0000313" key="3">
    <source>
        <dbReference type="Proteomes" id="UP000050901"/>
    </source>
</evidence>
<dbReference type="GO" id="GO:0006284">
    <property type="term" value="P:base-excision repair"/>
    <property type="evidence" value="ECO:0007669"/>
    <property type="project" value="InterPro"/>
</dbReference>
<gene>
    <name evidence="2" type="ORF">FC47_GL002034</name>
</gene>
<dbReference type="PANTHER" id="PTHR30037">
    <property type="entry name" value="DNA-3-METHYLADENINE GLYCOSYLASE 1"/>
    <property type="match status" value="1"/>
</dbReference>
<evidence type="ECO:0000313" key="2">
    <source>
        <dbReference type="EMBL" id="KRL25779.1"/>
    </source>
</evidence>
<organism evidence="2 3">
    <name type="scientific">Limosilactobacillus mucosae DSM 13345</name>
    <dbReference type="NCBI Taxonomy" id="1423771"/>
    <lineage>
        <taxon>Bacteria</taxon>
        <taxon>Bacillati</taxon>
        <taxon>Bacillota</taxon>
        <taxon>Bacilli</taxon>
        <taxon>Lactobacillales</taxon>
        <taxon>Lactobacillaceae</taxon>
        <taxon>Limosilactobacillus</taxon>
    </lineage>
</organism>
<dbReference type="GO" id="GO:0046872">
    <property type="term" value="F:metal ion binding"/>
    <property type="evidence" value="ECO:0007669"/>
    <property type="project" value="UniProtKB-KW"/>
</dbReference>
<keyword evidence="1" id="KW-0862">Zinc</keyword>
<dbReference type="SUPFAM" id="SSF48150">
    <property type="entry name" value="DNA-glycosylase"/>
    <property type="match status" value="1"/>
</dbReference>
<evidence type="ECO:0000256" key="1">
    <source>
        <dbReference type="PIRSR" id="PIRSR605019-1"/>
    </source>
</evidence>
<sequence length="192" mass="22107">MPNNNLKMDLPRCSWVNLQNPLYVKYHDCEWGKPVHDDHRLFEMLLLESFQAGLSWETVLNKRAAFKQAFAGFDVGRVAKFNDEDCQRLLQNPGIIRHRLKIRAAVGNAQIFMAIQQEWGTFSNYLWHWTQEETVREIGQTSSQLSDEIAKDLKKRGMKFVGTTTIYAYLQAVGVVNGHERSCWLGSHVGHA</sequence>
<feature type="binding site" evidence="1">
    <location>
        <position position="27"/>
    </location>
    <ligand>
        <name>Zn(2+)</name>
        <dbReference type="ChEBI" id="CHEBI:29105"/>
    </ligand>
</feature>
<dbReference type="PANTHER" id="PTHR30037:SF4">
    <property type="entry name" value="DNA-3-METHYLADENINE GLYCOSYLASE I"/>
    <property type="match status" value="1"/>
</dbReference>
<name>A0A0R1PA76_LIMMU</name>
<feature type="binding site" evidence="1">
    <location>
        <position position="13"/>
    </location>
    <ligand>
        <name>Zn(2+)</name>
        <dbReference type="ChEBI" id="CHEBI:29105"/>
    </ligand>
</feature>
<feature type="binding site" evidence="1">
    <location>
        <position position="183"/>
    </location>
    <ligand>
        <name>Zn(2+)</name>
        <dbReference type="ChEBI" id="CHEBI:29105"/>
    </ligand>
</feature>
<dbReference type="InterPro" id="IPR005019">
    <property type="entry name" value="Adenine_glyco"/>
</dbReference>
<comment type="caution">
    <text evidence="2">The sequence shown here is derived from an EMBL/GenBank/DDBJ whole genome shotgun (WGS) entry which is preliminary data.</text>
</comment>
<dbReference type="AlphaFoldDB" id="A0A0R1PA76"/>